<evidence type="ECO:0000313" key="1">
    <source>
        <dbReference type="EMBL" id="MBD2778429.1"/>
    </source>
</evidence>
<comment type="caution">
    <text evidence="1">The sequence shown here is derived from an EMBL/GenBank/DDBJ whole genome shotgun (WGS) entry which is preliminary data.</text>
</comment>
<dbReference type="RefSeq" id="WP_190838082.1">
    <property type="nucleotide sequence ID" value="NZ_CAWPPI010000126.1"/>
</dbReference>
<accession>A0A8J6XTZ3</accession>
<protein>
    <submittedName>
        <fullName evidence="1">Uncharacterized protein</fullName>
    </submittedName>
</protein>
<name>A0A8J6XTZ3_9CYAN</name>
<proteinExistence type="predicted"/>
<reference evidence="1" key="1">
    <citation type="submission" date="2020-09" db="EMBL/GenBank/DDBJ databases">
        <title>Iningainema tapete sp. nov. (Scytonemataceae, Cyanobacteria) from greenhouses in central Florida (USA) produces two types of nodularin with biosynthetic potential for microcystin-LR and anabaenopeptins.</title>
        <authorList>
            <person name="Berthold D.E."/>
            <person name="Lefler F.W."/>
            <person name="Huang I.-S."/>
            <person name="Abdulla H."/>
            <person name="Zimba P.V."/>
            <person name="Laughinghouse H.D. IV."/>
        </authorList>
    </citation>
    <scope>NUCLEOTIDE SEQUENCE</scope>
    <source>
        <strain evidence="1">BLCCT55</strain>
    </source>
</reference>
<keyword evidence="2" id="KW-1185">Reference proteome</keyword>
<dbReference type="EMBL" id="JACXAE010000126">
    <property type="protein sequence ID" value="MBD2778429.1"/>
    <property type="molecule type" value="Genomic_DNA"/>
</dbReference>
<dbReference type="AlphaFoldDB" id="A0A8J6XTZ3"/>
<dbReference type="Proteomes" id="UP000629098">
    <property type="component" value="Unassembled WGS sequence"/>
</dbReference>
<gene>
    <name evidence="1" type="ORF">ICL16_41905</name>
</gene>
<sequence length="75" mass="8600">MNNQTLIYKNIAQQPKAAVKEIVDKIIKSGQMSRQDHTLLTSTVLANGNSNEAERRLINQIFDYIQTGRLKLIDW</sequence>
<organism evidence="1 2">
    <name type="scientific">Iningainema tapete BLCC-T55</name>
    <dbReference type="NCBI Taxonomy" id="2748662"/>
    <lineage>
        <taxon>Bacteria</taxon>
        <taxon>Bacillati</taxon>
        <taxon>Cyanobacteriota</taxon>
        <taxon>Cyanophyceae</taxon>
        <taxon>Nostocales</taxon>
        <taxon>Scytonemataceae</taxon>
        <taxon>Iningainema tapete</taxon>
    </lineage>
</organism>
<evidence type="ECO:0000313" key="2">
    <source>
        <dbReference type="Proteomes" id="UP000629098"/>
    </source>
</evidence>